<dbReference type="InterPro" id="IPR014942">
    <property type="entry name" value="AbiEii"/>
</dbReference>
<comment type="caution">
    <text evidence="1">The sequence shown here is derived from an EMBL/GenBank/DDBJ whole genome shotgun (WGS) entry which is preliminary data.</text>
</comment>
<proteinExistence type="predicted"/>
<dbReference type="AlphaFoldDB" id="A0A1F7JC92"/>
<evidence type="ECO:0000313" key="1">
    <source>
        <dbReference type="EMBL" id="OGK53224.1"/>
    </source>
</evidence>
<evidence type="ECO:0008006" key="3">
    <source>
        <dbReference type="Google" id="ProtNLM"/>
    </source>
</evidence>
<gene>
    <name evidence="1" type="ORF">A3B56_01050</name>
</gene>
<dbReference type="Proteomes" id="UP000178486">
    <property type="component" value="Unassembled WGS sequence"/>
</dbReference>
<accession>A0A1F7JC92</accession>
<organism evidence="1 2">
    <name type="scientific">Candidatus Roizmanbacteria bacterium RIFCSPLOWO2_01_FULL_45_11</name>
    <dbReference type="NCBI Taxonomy" id="1802070"/>
    <lineage>
        <taxon>Bacteria</taxon>
        <taxon>Candidatus Roizmaniibacteriota</taxon>
    </lineage>
</organism>
<dbReference type="EMBL" id="MGAU01000065">
    <property type="protein sequence ID" value="OGK53224.1"/>
    <property type="molecule type" value="Genomic_DNA"/>
</dbReference>
<protein>
    <recommendedName>
        <fullName evidence="3">Nucleotidyl transferase AbiEii/AbiGii toxin family protein</fullName>
    </recommendedName>
</protein>
<dbReference type="Pfam" id="PF08843">
    <property type="entry name" value="AbiEii"/>
    <property type="match status" value="1"/>
</dbReference>
<name>A0A1F7JC92_9BACT</name>
<sequence>MDNTRQQIFEKLPVHTKNYYLSGGTGLALQLGHRISHDFDFFSPEPVSCTLLEQFSREIRIQSVAIDTGDELTMFTAQNVKITFLHYPFPLVHELIQLENGIQVASIDEIAAQKAYTIGRRGEYRDYFDVHAILTRTPITLSTIIRYSERKYGTLFNSKLFLEQLVYFTDLRDTSIIPVSDERIPKPEQIKTFFEQEVKKYLSRM</sequence>
<reference evidence="1 2" key="1">
    <citation type="journal article" date="2016" name="Nat. Commun.">
        <title>Thousands of microbial genomes shed light on interconnected biogeochemical processes in an aquifer system.</title>
        <authorList>
            <person name="Anantharaman K."/>
            <person name="Brown C.T."/>
            <person name="Hug L.A."/>
            <person name="Sharon I."/>
            <person name="Castelle C.J."/>
            <person name="Probst A.J."/>
            <person name="Thomas B.C."/>
            <person name="Singh A."/>
            <person name="Wilkins M.J."/>
            <person name="Karaoz U."/>
            <person name="Brodie E.L."/>
            <person name="Williams K.H."/>
            <person name="Hubbard S.S."/>
            <person name="Banfield J.F."/>
        </authorList>
    </citation>
    <scope>NUCLEOTIDE SEQUENCE [LARGE SCALE GENOMIC DNA]</scope>
</reference>
<evidence type="ECO:0000313" key="2">
    <source>
        <dbReference type="Proteomes" id="UP000178486"/>
    </source>
</evidence>